<evidence type="ECO:0000259" key="1">
    <source>
        <dbReference type="PROSITE" id="PS50837"/>
    </source>
</evidence>
<dbReference type="InterPro" id="IPR007111">
    <property type="entry name" value="NACHT_NTPase"/>
</dbReference>
<dbReference type="InterPro" id="IPR011989">
    <property type="entry name" value="ARM-like"/>
</dbReference>
<dbReference type="EMBL" id="FMJY01000007">
    <property type="protein sequence ID" value="SCO88006.1"/>
    <property type="molecule type" value="Genomic_DNA"/>
</dbReference>
<accession>A0A2H3TXI0</accession>
<dbReference type="PANTHER" id="PTHR46312">
    <property type="entry name" value="NACHT DOMAIN-CONTAINING PROTEIN"/>
    <property type="match status" value="1"/>
</dbReference>
<evidence type="ECO:0000313" key="3">
    <source>
        <dbReference type="Proteomes" id="UP000219369"/>
    </source>
</evidence>
<dbReference type="SUPFAM" id="SSF48371">
    <property type="entry name" value="ARM repeat"/>
    <property type="match status" value="1"/>
</dbReference>
<dbReference type="Gene3D" id="1.25.10.10">
    <property type="entry name" value="Leucine-rich Repeat Variant"/>
    <property type="match status" value="1"/>
</dbReference>
<evidence type="ECO:0000313" key="2">
    <source>
        <dbReference type="EMBL" id="SCO88006.1"/>
    </source>
</evidence>
<dbReference type="SUPFAM" id="SSF52540">
    <property type="entry name" value="P-loop containing nucleoside triphosphate hydrolases"/>
    <property type="match status" value="1"/>
</dbReference>
<dbReference type="VEuPathDB" id="FungiDB:FOZG_12398"/>
<dbReference type="VEuPathDB" id="FungiDB:FOC4_g10008386"/>
<name>A0A2H3TXI0_FUSOX</name>
<reference evidence="3" key="1">
    <citation type="submission" date="2016-09" db="EMBL/GenBank/DDBJ databases">
        <authorList>
            <person name="Guldener U."/>
        </authorList>
    </citation>
    <scope>NUCLEOTIDE SEQUENCE [LARGE SCALE GENOMIC DNA]</scope>
    <source>
        <strain evidence="3">V64-1</strain>
    </source>
</reference>
<dbReference type="VEuPathDB" id="FungiDB:FOIG_04900"/>
<dbReference type="Proteomes" id="UP000219369">
    <property type="component" value="Unassembled WGS sequence"/>
</dbReference>
<organism evidence="2 3">
    <name type="scientific">Fusarium oxysporum</name>
    <name type="common">Fusarium vascular wilt</name>
    <dbReference type="NCBI Taxonomy" id="5507"/>
    <lineage>
        <taxon>Eukaryota</taxon>
        <taxon>Fungi</taxon>
        <taxon>Dikarya</taxon>
        <taxon>Ascomycota</taxon>
        <taxon>Pezizomycotina</taxon>
        <taxon>Sordariomycetes</taxon>
        <taxon>Hypocreomycetidae</taxon>
        <taxon>Hypocreales</taxon>
        <taxon>Nectriaceae</taxon>
        <taxon>Fusarium</taxon>
        <taxon>Fusarium oxysporum species complex</taxon>
    </lineage>
</organism>
<dbReference type="PROSITE" id="PS50837">
    <property type="entry name" value="NACHT"/>
    <property type="match status" value="1"/>
</dbReference>
<dbReference type="InterPro" id="IPR055496">
    <property type="entry name" value="DUF7068"/>
</dbReference>
<dbReference type="VEuPathDB" id="FungiDB:FOMG_07935"/>
<dbReference type="VEuPathDB" id="FungiDB:FOC1_g10012410"/>
<dbReference type="VEuPathDB" id="FungiDB:HZS61_017174"/>
<dbReference type="OrthoDB" id="427518at2759"/>
<dbReference type="InterPro" id="IPR016024">
    <property type="entry name" value="ARM-type_fold"/>
</dbReference>
<dbReference type="Gene3D" id="3.40.50.300">
    <property type="entry name" value="P-loop containing nucleotide triphosphate hydrolases"/>
    <property type="match status" value="1"/>
</dbReference>
<dbReference type="Pfam" id="PF05729">
    <property type="entry name" value="NACHT"/>
    <property type="match status" value="1"/>
</dbReference>
<dbReference type="VEuPathDB" id="FungiDB:FOMG_07936"/>
<feature type="domain" description="NACHT" evidence="1">
    <location>
        <begin position="148"/>
        <end position="244"/>
    </location>
</feature>
<dbReference type="Pfam" id="PF23238">
    <property type="entry name" value="DUF7068"/>
    <property type="match status" value="1"/>
</dbReference>
<protein>
    <recommendedName>
        <fullName evidence="1">NACHT domain-containing protein</fullName>
    </recommendedName>
</protein>
<dbReference type="VEuPathDB" id="FungiDB:FOXG_09129"/>
<gene>
    <name evidence="2" type="ORF">FRV6_12133</name>
</gene>
<dbReference type="InterPro" id="IPR027417">
    <property type="entry name" value="P-loop_NTPase"/>
</dbReference>
<sequence length="1320" mass="151110">MYSTIVAPGPDPLPHNLSLEELRQYAKSSEESPETRRLAAARLEDKLAFLKAADDWLLQHCYVKENLEIQRLSGERLPLEQCYINLMIIPHARNQTSRLSNLTPKNKIANLSLFRRLNVQGSDGGVKVRFHDIFNTARSHGAASKHSTRILIRGQAGVGKTTFCKKAVHDFVQNQVWKQHFDRILWVRLRNLLSRKGYNLEELFCDEFFSQHPKCSDLAGALRDACTDPGGGRTLFLLDGLDEIWHLLQPGDDLARFVICLLNQPNVLALSRPSVPIRSSIQPFDLEIEMIGFGTDQVYEYVKHMEPERHKDIQSFLSSRPLIEDLVRIPIQLDALCYGWDQVHNQGPETMTDLYQSIEKGLWRKDIVRLGKSKTGSAVTEDDKISDTEVEELIENERRLIEQLAFTGLCNNIVEFQDKHVNIICRYISIHSTLVDKTLPKLSFLRTSDSSVGKPSRTYHFLHLTLQEYFAARYFVRIWLQNNKADLVCINFDQNEKLHASTSSHTAMKPKDFFAQKKYSSRYNIMWRFATGLLHSGRNGSDELALHFLQAMDTKPLDLIGVAHQRLTMHCLAELRSSISSERLKSHRSRLEAHLVRWVTFQAQSRKLKEGTLADEPEFPNKTHLMMLQNEDPVTFRTALMAYKKRMRSGSRVPLEFVHVLTCRLRKADFEKTQKYGGPLLENDVSMIIKSLGPPEYWTESVKLALSLSLENRNPWVASGILSALNVYPEIIASYIEAISTILDSDDASLRWRTMVRLSGQKNLPQSTLDRMAKFLCRPDETRLARERVLEILTAESYWTKYLTLNAKEDEGGEKLGDDSVDLVQTGLKLIEYGNLENAAIATLALGYQDQQLPRKAINKVLTNLLRNDVVIRLASLDALARQTNLGIEDLRAVSDRLDNPNRAVQLAAVKALEGRSELSRMDDTLCSLVKFLRVGSLDIDSEIRLIVERILRYQEFLPVRVMELMICCFNDETTTQTGRQKPLFIPGGFSDVMPPFPEAALNKAILYLRSDHRKIRRGALLLFDGQLKLPETVLRAIIECLVDDYEPIRRQAMKTLESHRSDLNERLYSAIDYHLDVEDGTKRDLVFHTAYRTAGCAEAVLRTIEKALLDKDNLIRLNALTYWIQHPDIAGRLHEAVAACCEALTHKHPKGRHDMIKMLSREARRFFPDTRILYALAEFLNDDDVDIRRDTVSYLSRHPNVPPRITARIASKISEFPDDIFQYTSSMTILLQHNDAYGATLARAKVDEQLKFLLERSDTMHIAWYMRNGQSLIETGSGVMYKELENPRAFANAIEKARKKAEMPDVVARVPWQWMGFEW</sequence>
<proteinExistence type="predicted"/>
<dbReference type="PANTHER" id="PTHR46312:SF2">
    <property type="entry name" value="NUCLEOTIDE-BINDING OLIGOMERIZATION DOMAIN-CONTAINING PROTEIN 2-LIKE"/>
    <property type="match status" value="1"/>
</dbReference>
<dbReference type="VEuPathDB" id="FungiDB:FOXG_09130"/>